<keyword evidence="3 9" id="KW-0347">Helicase</keyword>
<dbReference type="RefSeq" id="WP_053941031.1">
    <property type="nucleotide sequence ID" value="NZ_CDMH01000025.1"/>
</dbReference>
<feature type="binding site" evidence="9">
    <location>
        <begin position="16"/>
        <end position="23"/>
    </location>
    <ligand>
        <name>ATP</name>
        <dbReference type="ChEBI" id="CHEBI:30616"/>
    </ligand>
</feature>
<dbReference type="NCBIfam" id="NF010485">
    <property type="entry name" value="PRK13909.1-2"/>
    <property type="match status" value="1"/>
</dbReference>
<dbReference type="EMBL" id="CDML01000001">
    <property type="protein sequence ID" value="CRF40319.1"/>
    <property type="molecule type" value="Genomic_DNA"/>
</dbReference>
<accession>A0A0K2X6L3</accession>
<reference evidence="11" key="1">
    <citation type="submission" date="2014-12" db="EMBL/GenBank/DDBJ databases">
        <title>Whole genome sequences of four Staphylococcus schleiferi canine isolates.</title>
        <authorList>
            <person name="Misic A.M."/>
            <person name="Cain C."/>
            <person name="Morris D.O."/>
            <person name="Rankin S."/>
            <person name="Beiting D."/>
        </authorList>
    </citation>
    <scope>NUCLEOTIDE SEQUENCE</scope>
    <source>
        <strain evidence="11">ASB11</strain>
        <strain evidence="12">ASB13</strain>
        <strain evidence="13">ASB9</strain>
    </source>
</reference>
<dbReference type="STRING" id="1578720.HAL011_00710"/>
<dbReference type="InterPro" id="IPR000212">
    <property type="entry name" value="DNA_helicase_UvrD/REP"/>
</dbReference>
<evidence type="ECO:0000256" key="8">
    <source>
        <dbReference type="ARBA" id="ARBA00048988"/>
    </source>
</evidence>
<dbReference type="OrthoDB" id="9810135at2"/>
<comment type="catalytic activity">
    <reaction evidence="6">
        <text>Couples ATP hydrolysis with the unwinding of duplex DNA by translocating in the 3'-5' direction.</text>
        <dbReference type="EC" id="5.6.2.4"/>
    </reaction>
</comment>
<dbReference type="InterPro" id="IPR014017">
    <property type="entry name" value="DNA_helicase_UvrD-like_C"/>
</dbReference>
<evidence type="ECO:0000256" key="9">
    <source>
        <dbReference type="PROSITE-ProRule" id="PRU00560"/>
    </source>
</evidence>
<reference evidence="14" key="2">
    <citation type="submission" date="2014-12" db="EMBL/GenBank/DDBJ databases">
        <authorList>
            <person name="Smet A."/>
        </authorList>
    </citation>
    <scope>NUCLEOTIDE SEQUENCE [LARGE SCALE GENOMIC DNA]</scope>
</reference>
<dbReference type="Gene3D" id="3.40.50.300">
    <property type="entry name" value="P-loop containing nucleotide triphosphate hydrolases"/>
    <property type="match status" value="4"/>
</dbReference>
<dbReference type="EMBL" id="CDMN01000049">
    <property type="protein sequence ID" value="CRF44673.1"/>
    <property type="molecule type" value="Genomic_DNA"/>
</dbReference>
<keyword evidence="14" id="KW-1185">Reference proteome</keyword>
<dbReference type="GO" id="GO:0003677">
    <property type="term" value="F:DNA binding"/>
    <property type="evidence" value="ECO:0007669"/>
    <property type="project" value="InterPro"/>
</dbReference>
<keyword evidence="1 9" id="KW-0547">Nucleotide-binding</keyword>
<proteinExistence type="predicted"/>
<dbReference type="GO" id="GO:0000725">
    <property type="term" value="P:recombinational repair"/>
    <property type="evidence" value="ECO:0007669"/>
    <property type="project" value="TreeGrafter"/>
</dbReference>
<evidence type="ECO:0000256" key="3">
    <source>
        <dbReference type="ARBA" id="ARBA00022806"/>
    </source>
</evidence>
<keyword evidence="5" id="KW-0413">Isomerase</keyword>
<protein>
    <recommendedName>
        <fullName evidence="7">DNA 3'-5' helicase</fullName>
        <ecNumber evidence="7">5.6.2.4</ecNumber>
    </recommendedName>
</protein>
<dbReference type="PANTHER" id="PTHR11070">
    <property type="entry name" value="UVRD / RECB / PCRA DNA HELICASE FAMILY MEMBER"/>
    <property type="match status" value="1"/>
</dbReference>
<dbReference type="GO" id="GO:0005829">
    <property type="term" value="C:cytosol"/>
    <property type="evidence" value="ECO:0007669"/>
    <property type="project" value="TreeGrafter"/>
</dbReference>
<evidence type="ECO:0000313" key="14">
    <source>
        <dbReference type="Proteomes" id="UP000038622"/>
    </source>
</evidence>
<gene>
    <name evidence="11" type="ORF">HAL011_00710</name>
    <name evidence="12" type="ORF">HAL013_05600</name>
    <name evidence="13" type="ORF">HAL09_12700</name>
</gene>
<dbReference type="GO" id="GO:0005524">
    <property type="term" value="F:ATP binding"/>
    <property type="evidence" value="ECO:0007669"/>
    <property type="project" value="UniProtKB-UniRule"/>
</dbReference>
<dbReference type="Proteomes" id="UP000045175">
    <property type="component" value="Unassembled WGS sequence"/>
</dbReference>
<evidence type="ECO:0000256" key="5">
    <source>
        <dbReference type="ARBA" id="ARBA00023235"/>
    </source>
</evidence>
<dbReference type="PANTHER" id="PTHR11070:SF67">
    <property type="entry name" value="DNA 3'-5' HELICASE"/>
    <property type="match status" value="1"/>
</dbReference>
<dbReference type="Proteomes" id="UP000038622">
    <property type="component" value="Unassembled WGS sequence"/>
</dbReference>
<evidence type="ECO:0000313" key="16">
    <source>
        <dbReference type="Proteomes" id="UP000045175"/>
    </source>
</evidence>
<sequence length="922" mass="104434">MNTHRAHTHAWLALRASAGSGKTFALTLRYIALLFEGAKPAHILTLTFTKKAAAEMRERIHKTLACISVAARDYKQDPTHQPDSKTQEFLDVLQKDYNLSLERLALLDAPAIYAHFLQENPPITTIDAFFQKVLRKFSYFVGVGAQFSVGECPLDEQINAFLNRLSPEDMHRLRRFCFLLLAHSGSFSAAHALKNFLDLYYSGLCFNSPKPPSTDLKQLEQEIFEEYRAIKIPRQREIRTFKDVLEVLKNVGAQKAISANPALKAKIVEYFNAKEAAIFNEFAYFLKLYQERSHDPNRLNFPAITLKVHHLLRENVIDKDFFYFRLDGQIEHILIDEFQDTNDLQFGILEPLIEEIKAGVGQKWGERSVFFVGDSKQSIYGFRGSKSALFESVCAKISSQSLEHNYRSMGVVLGFVNATFAPKIAGYVVQKLPEQRQDLANKGYVCVQSVGVGAYKDSAQKEEALLNATLQAVQKLLDSGVSSRDITILCFKNDDVNDLKEFLTPHLKGEQIVSAADLSLLAQKEVKALRHALLYALSPAEQQSYHLAHVAKLCGLPLNKPPKLPPLNPHLSAHILNLMQILELYSPSACHFLERSLEFNNPQEFLDFLEQENLQIAQSETVGLKIMTIHKSKGMEFGHVILMDRLSTKSPPNTQKLLQNEQEVFYKQKNREYFDQGYQAALEAHKQAQEQEHTNVLYVACTRAKESLIILQKDTESALASFECQELGRLPQRAPKEAMTALANQGPALLGNQKAFGAQIDKISDFNTEEKGNRPARLFGSALHKALELFYGYKVDLVAIRDYLNHHYSFENVSTKALLKRLEILEQESSFQSLLRGRIATEVSFKSSHQLSKDFLRMDMVVFNNQDLTILDYKSGQGNEAAHRAQVRGYLQKVRALYPQQNAQAFLIYTLKTHVEVQPIKG</sequence>
<comment type="catalytic activity">
    <reaction evidence="8">
        <text>ATP + H2O = ADP + phosphate + H(+)</text>
        <dbReference type="Rhea" id="RHEA:13065"/>
        <dbReference type="ChEBI" id="CHEBI:15377"/>
        <dbReference type="ChEBI" id="CHEBI:15378"/>
        <dbReference type="ChEBI" id="CHEBI:30616"/>
        <dbReference type="ChEBI" id="CHEBI:43474"/>
        <dbReference type="ChEBI" id="CHEBI:456216"/>
        <dbReference type="EC" id="5.6.2.4"/>
    </reaction>
</comment>
<organism evidence="11 14">
    <name type="scientific">Helicobacter ailurogastricus</name>
    <dbReference type="NCBI Taxonomy" id="1578720"/>
    <lineage>
        <taxon>Bacteria</taxon>
        <taxon>Pseudomonadati</taxon>
        <taxon>Campylobacterota</taxon>
        <taxon>Epsilonproteobacteria</taxon>
        <taxon>Campylobacterales</taxon>
        <taxon>Helicobacteraceae</taxon>
        <taxon>Helicobacter</taxon>
    </lineage>
</organism>
<evidence type="ECO:0000313" key="13">
    <source>
        <dbReference type="EMBL" id="CRF44673.1"/>
    </source>
</evidence>
<reference evidence="15 16" key="3">
    <citation type="submission" date="2014-12" db="EMBL/GenBank/DDBJ databases">
        <authorList>
            <person name="Jaenicke S."/>
        </authorList>
    </citation>
    <scope>NUCLEOTIDE SEQUENCE [LARGE SCALE GENOMIC DNA]</scope>
</reference>
<dbReference type="Pfam" id="PF12705">
    <property type="entry name" value="PDDEXK_1"/>
    <property type="match status" value="1"/>
</dbReference>
<evidence type="ECO:0000256" key="2">
    <source>
        <dbReference type="ARBA" id="ARBA00022801"/>
    </source>
</evidence>
<dbReference type="AlphaFoldDB" id="A0A0K2X6L3"/>
<dbReference type="InterPro" id="IPR027417">
    <property type="entry name" value="P-loop_NTPase"/>
</dbReference>
<evidence type="ECO:0000256" key="4">
    <source>
        <dbReference type="ARBA" id="ARBA00022840"/>
    </source>
</evidence>
<feature type="domain" description="UvrD-like helicase ATP-binding" evidence="10">
    <location>
        <begin position="1"/>
        <end position="409"/>
    </location>
</feature>
<name>A0A0K2X6L3_9HELI</name>
<keyword evidence="4 9" id="KW-0067">ATP-binding</keyword>
<keyword evidence="2 9" id="KW-0378">Hydrolase</keyword>
<dbReference type="GO" id="GO:0043138">
    <property type="term" value="F:3'-5' DNA helicase activity"/>
    <property type="evidence" value="ECO:0007669"/>
    <property type="project" value="UniProtKB-EC"/>
</dbReference>
<evidence type="ECO:0000259" key="10">
    <source>
        <dbReference type="PROSITE" id="PS51198"/>
    </source>
</evidence>
<evidence type="ECO:0000313" key="11">
    <source>
        <dbReference type="EMBL" id="CRF40319.1"/>
    </source>
</evidence>
<dbReference type="EC" id="5.6.2.4" evidence="7"/>
<evidence type="ECO:0000256" key="7">
    <source>
        <dbReference type="ARBA" id="ARBA00034808"/>
    </source>
</evidence>
<dbReference type="InterPro" id="IPR014016">
    <property type="entry name" value="UvrD-like_ATP-bd"/>
</dbReference>
<dbReference type="Pfam" id="PF00580">
    <property type="entry name" value="UvrD-helicase"/>
    <property type="match status" value="1"/>
</dbReference>
<evidence type="ECO:0000256" key="6">
    <source>
        <dbReference type="ARBA" id="ARBA00034617"/>
    </source>
</evidence>
<evidence type="ECO:0000313" key="12">
    <source>
        <dbReference type="EMBL" id="CRF42386.1"/>
    </source>
</evidence>
<dbReference type="EMBL" id="CDMH01000025">
    <property type="protein sequence ID" value="CRF42386.1"/>
    <property type="molecule type" value="Genomic_DNA"/>
</dbReference>
<evidence type="ECO:0000256" key="1">
    <source>
        <dbReference type="ARBA" id="ARBA00022741"/>
    </source>
</evidence>
<dbReference type="Proteomes" id="UP000041394">
    <property type="component" value="Unassembled WGS sequence"/>
</dbReference>
<dbReference type="PROSITE" id="PS51198">
    <property type="entry name" value="UVRD_HELICASE_ATP_BIND"/>
    <property type="match status" value="1"/>
</dbReference>
<dbReference type="GO" id="GO:0016787">
    <property type="term" value="F:hydrolase activity"/>
    <property type="evidence" value="ECO:0007669"/>
    <property type="project" value="UniProtKB-UniRule"/>
</dbReference>
<evidence type="ECO:0000313" key="15">
    <source>
        <dbReference type="Proteomes" id="UP000041394"/>
    </source>
</evidence>
<dbReference type="SUPFAM" id="SSF52540">
    <property type="entry name" value="P-loop containing nucleoside triphosphate hydrolases"/>
    <property type="match status" value="1"/>
</dbReference>
<dbReference type="InterPro" id="IPR038726">
    <property type="entry name" value="PDDEXK_AddAB-type"/>
</dbReference>
<dbReference type="Pfam" id="PF13361">
    <property type="entry name" value="UvrD_C"/>
    <property type="match status" value="1"/>
</dbReference>